<reference evidence="1" key="1">
    <citation type="submission" date="2022-04" db="EMBL/GenBank/DDBJ databases">
        <title>Jade perch genome.</title>
        <authorList>
            <person name="Chao B."/>
        </authorList>
    </citation>
    <scope>NUCLEOTIDE SEQUENCE</scope>
    <source>
        <strain evidence="1">CB-2022</strain>
    </source>
</reference>
<dbReference type="EMBL" id="CM041552">
    <property type="protein sequence ID" value="KAI3353816.1"/>
    <property type="molecule type" value="Genomic_DNA"/>
</dbReference>
<organism evidence="1 2">
    <name type="scientific">Scortum barcoo</name>
    <name type="common">barcoo grunter</name>
    <dbReference type="NCBI Taxonomy" id="214431"/>
    <lineage>
        <taxon>Eukaryota</taxon>
        <taxon>Metazoa</taxon>
        <taxon>Chordata</taxon>
        <taxon>Craniata</taxon>
        <taxon>Vertebrata</taxon>
        <taxon>Euteleostomi</taxon>
        <taxon>Actinopterygii</taxon>
        <taxon>Neopterygii</taxon>
        <taxon>Teleostei</taxon>
        <taxon>Neoteleostei</taxon>
        <taxon>Acanthomorphata</taxon>
        <taxon>Eupercaria</taxon>
        <taxon>Centrarchiformes</taxon>
        <taxon>Terapontoidei</taxon>
        <taxon>Terapontidae</taxon>
        <taxon>Scortum</taxon>
    </lineage>
</organism>
<accession>A0ACB8VDV9</accession>
<gene>
    <name evidence="1" type="ORF">L3Q82_004853</name>
</gene>
<dbReference type="Proteomes" id="UP000831701">
    <property type="component" value="Chromosome 22"/>
</dbReference>
<evidence type="ECO:0000313" key="2">
    <source>
        <dbReference type="Proteomes" id="UP000831701"/>
    </source>
</evidence>
<name>A0ACB8VDV9_9TELE</name>
<protein>
    <submittedName>
        <fullName evidence="1">Uncharacterized protein</fullName>
    </submittedName>
</protein>
<comment type="caution">
    <text evidence="1">The sequence shown here is derived from an EMBL/GenBank/DDBJ whole genome shotgun (WGS) entry which is preliminary data.</text>
</comment>
<keyword evidence="2" id="KW-1185">Reference proteome</keyword>
<evidence type="ECO:0000313" key="1">
    <source>
        <dbReference type="EMBL" id="KAI3353816.1"/>
    </source>
</evidence>
<sequence length="2378" mass="262873">MNESESETDLLEDLERSPHAAAIAECFVERSEAFDIYTLYCMNYPNSVAVLRECMKNKSLVRFFQERQTTLNHSLPLETYLLKPVQRILKYHLLLQFAHWMGQPIVKRQRRIVGFEHNLEVAKSCSHRSPEDQQFYLIESESLYSGQRRGLELSKHFDKSDPGYEVVEDAIITMTAVAWYINDMKRKQEHAVRLQVAFIKCICAEGNRIPPGELERAGPQRVWRAGSGRFLLKVHRVKKERAFFLFDKMLLIAKKRLEQFVYSTHIFCCNLLLVETLKDPLCFKVSDQTIPKQQHIVQTKNQEEKRLWVHYLKRLIVENHPASLPQKARQVLGDNFCQSPQFDQDNLKKSSAVSRLDDIHGYHRGRRQSEPPELLMYTPEKSRKSLPLLLEGNLPYRRTRRQSAPAKDIEAAFHPNVSFFLGNSFSSMQMSTYLLHGWMSFLQQAGSEGELCQADSLGSAGSSSTLASSVIEVDAERTEPGLTSQLRPNQEEEEQVFDQPQESQPPSNQTNFTCPLPPVTSPSSPDQRPPMPEQEGAEMDNDDTLQSHPCGEEDRLEIETSASEVQEIPDAASQADETAVVEGEMQGEMVEKEMEEKTRDEGEDESIIPAPTSDFQPSISAEEERENSSNCKLPREEENNEAHNSSQNPGHLYLPTQRRKPLTRGSHLTKRDKKIIEKIRSYYEAAAEAEGDEAEEVDEQVEGVASRRRNSFSQIPSGLVKESVSRYDVGGLQGETESGQSKYEMTKVIDKETDQETGPYSPTAPISSPIQLSADVEIDGHAAQTIQSTASTAMQEKDIPNQHSHLPNGTIGEETEIQDKNGKVCKGPLVEGLEERQEGKTSVVAAEEQGGNSLQGEQPSITKQYKCREEIIKTSAGDQAVTNGHEPTQAGPEEHNGSPKQPSTPPLPAEQCQKTDSKTQSTWTKTKHRDLSKTSGNLEGLPSQIKVGRWSRHSRIVTANRVLFESMGSDVADIGLFEANRVVDPVLMENSERILSKVQTLARMYSAKSSTMKVPLHQKLAVRNQSWGSGRLSANSSQIQTKSQTQGQSQTQMQTQTKYQQQTHCQMKTSQSDINTETKYETKTYSETKVQNQAITQTSQQSQIQTKIQTHYQSQNKTKTYSQYQTQTLSREDQTIQEERMIKRAETKDFQETVVAPCEPLLFGHVFVKEQLSPECHHQTNGFSLSRPRDFISALTKERDPSVGCSLDDSSQTSTTPGENQSSSQAQANSYNPRYTSTDTTSIASRHHLKTQPEDQSFSLCCSTSNRPLTSAVTLDCTVTEFMDNCSTSSIRGGEALIKKGEVYSDTEEREKREGLELSGAVHVYSFVNTISQPVHSEPKLSVHSIPQWSISKDGDEQDKSKQDMPAAQYIQHKNAPECKLSTRIIDNKETSTNVQKVHAGADYLVSTRPLDKEEFPGELVLIVASAQSQAPTESHRSTMPQPGMAGEQAQRETLYPAEGVSTTAGVSGGPRKYELRSEQMKLNETKHDLNDSLSQTGTTLQDSTVIFTEQPSYQSLSGELVVPPPLNQPLYMTSDPSQVSSHTVTKTPEDHKADEAPSQWSLVQNSESNPTPSVQSIDVLPTFTSQRPQDLPTTMGKQVLSTTRNVNNNAPYEHSSREPEEKASHSSTSLPISILPSGSFRPPSRTSLETSSLMERPAVVNPGQDTDLTTTPSAFRSSFRHRSPSPVRTTPSSSSSSVSAPTCSSPFRTVQETFPAFSSTPSSGRGSSMQAPAASSPTPSSAFISSSSSSGRSLSLRTGPPTSPTPSSLRSPACSSPIMSSSAFSRSLAASCISQSISQSMARKNTAQQQTPPINAANQSPSSHLRQCSPSPKLPLGQQGSSTPAYAQLGCTKDGYQYPRVQPSSLWSSSPSPSPMQSPPPSLSQHSPSPSGLFSKFSIWAVFHMSEPSDPLPTSYRSFSSNLADRPPSPARSNPGGLRRSWVESNRRSLGFGGSNRGSFDQQESCPTSPRSGWSSYSTSPSCLSPRAGLQLPLSPSRFTPGKGTLGGQHFTSVPWPDVRELSNKYNGTESLDTSATSTIITSPPTPLSSLSHTLTSSPVPSDNQTEWGDPEVEEGNCRSQLICAYIARPSGEQNLPSSCLVLSSSGMTSPPPAPYEHHKHQSHVKPQPQVQIATMTPPVSSTPSPLPSSSSPLPFAHSSPAKQGNQKTSYATTVNLQIAGSGRITSFSTAQVSLTQTLQGGGGPAGPGTGQMTRRFQFWFTPDVDFDLLFFFIPSTNLLFTPPSSLRLCQGLWQGRCSSKKNEEGEIGEVKEQKKRRGRRRNLFEKRGGARKSQNCPRATLKCFADEIKVLSEEWQMVKGFPMQKLNIRIEKLANEVFNERESGCLQCELLEEKNAETFLNELRKTLEMMNNQQIC</sequence>
<proteinExistence type="predicted"/>